<comment type="similarity">
    <text evidence="7">Belongs to the TRAP transporter small permease family.</text>
</comment>
<sequence>MDRLATWISRLFGAALLFLSGFVALETVLRKAFNTSLQGADELGGYILAFGAAAAFTVALIDRAHVRIDVLHRRFALSVQAWIDLASVLSLGLLGLFFLYVGWGVIADTIAYKSTAATPWRTPLIWPQAAWYGALALFAVAALWLSLRALMLVARGRIRQVAAEFNPKSAEEELSEELDQLHAR</sequence>
<evidence type="ECO:0000256" key="3">
    <source>
        <dbReference type="ARBA" id="ARBA00022475"/>
    </source>
</evidence>
<feature type="transmembrane region" description="Helical" evidence="7">
    <location>
        <begin position="43"/>
        <end position="61"/>
    </location>
</feature>
<proteinExistence type="inferred from homology"/>
<evidence type="ECO:0000313" key="9">
    <source>
        <dbReference type="EMBL" id="MBE3637574.1"/>
    </source>
</evidence>
<gene>
    <name evidence="9" type="ORF">ICN82_05065</name>
</gene>
<dbReference type="Proteomes" id="UP000609121">
    <property type="component" value="Unassembled WGS sequence"/>
</dbReference>
<dbReference type="GO" id="GO:0022857">
    <property type="term" value="F:transmembrane transporter activity"/>
    <property type="evidence" value="ECO:0007669"/>
    <property type="project" value="UniProtKB-UniRule"/>
</dbReference>
<feature type="domain" description="Tripartite ATP-independent periplasmic transporters DctQ component" evidence="8">
    <location>
        <begin position="21"/>
        <end position="143"/>
    </location>
</feature>
<feature type="transmembrane region" description="Helical" evidence="7">
    <location>
        <begin position="129"/>
        <end position="150"/>
    </location>
</feature>
<protein>
    <recommendedName>
        <fullName evidence="7">TRAP transporter small permease protein</fullName>
    </recommendedName>
</protein>
<feature type="transmembrane region" description="Helical" evidence="7">
    <location>
        <begin position="82"/>
        <end position="103"/>
    </location>
</feature>
<dbReference type="AlphaFoldDB" id="A0A8J7CUJ3"/>
<evidence type="ECO:0000256" key="5">
    <source>
        <dbReference type="ARBA" id="ARBA00022989"/>
    </source>
</evidence>
<organism evidence="9 10">
    <name type="scientific">Mangrovicoccus algicola</name>
    <dbReference type="NCBI Taxonomy" id="2771008"/>
    <lineage>
        <taxon>Bacteria</taxon>
        <taxon>Pseudomonadati</taxon>
        <taxon>Pseudomonadota</taxon>
        <taxon>Alphaproteobacteria</taxon>
        <taxon>Rhodobacterales</taxon>
        <taxon>Paracoccaceae</taxon>
        <taxon>Mangrovicoccus</taxon>
    </lineage>
</organism>
<evidence type="ECO:0000256" key="7">
    <source>
        <dbReference type="RuleBase" id="RU369079"/>
    </source>
</evidence>
<evidence type="ECO:0000259" key="8">
    <source>
        <dbReference type="Pfam" id="PF04290"/>
    </source>
</evidence>
<comment type="caution">
    <text evidence="7">Lacks conserved residue(s) required for the propagation of feature annotation.</text>
</comment>
<dbReference type="EMBL" id="JACVXA010000010">
    <property type="protein sequence ID" value="MBE3637574.1"/>
    <property type="molecule type" value="Genomic_DNA"/>
</dbReference>
<keyword evidence="3" id="KW-1003">Cell membrane</keyword>
<keyword evidence="10" id="KW-1185">Reference proteome</keyword>
<comment type="function">
    <text evidence="7">Part of the tripartite ATP-independent periplasmic (TRAP) transport system.</text>
</comment>
<dbReference type="GO" id="GO:0005886">
    <property type="term" value="C:plasma membrane"/>
    <property type="evidence" value="ECO:0007669"/>
    <property type="project" value="UniProtKB-SubCell"/>
</dbReference>
<dbReference type="Pfam" id="PF04290">
    <property type="entry name" value="DctQ"/>
    <property type="match status" value="1"/>
</dbReference>
<keyword evidence="2 7" id="KW-0813">Transport</keyword>
<keyword evidence="4 7" id="KW-0812">Transmembrane</keyword>
<dbReference type="RefSeq" id="WP_193180352.1">
    <property type="nucleotide sequence ID" value="NZ_JACVXA010000010.1"/>
</dbReference>
<reference evidence="9" key="1">
    <citation type="submission" date="2020-09" db="EMBL/GenBank/DDBJ databases">
        <title>A novel bacterium of genus Mangrovicoccus, isolated from South China Sea.</title>
        <authorList>
            <person name="Huang H."/>
            <person name="Mo K."/>
            <person name="Hu Y."/>
        </authorList>
    </citation>
    <scope>NUCLEOTIDE SEQUENCE</scope>
    <source>
        <strain evidence="9">HB182678</strain>
    </source>
</reference>
<keyword evidence="5 7" id="KW-1133">Transmembrane helix</keyword>
<evidence type="ECO:0000256" key="6">
    <source>
        <dbReference type="ARBA" id="ARBA00023136"/>
    </source>
</evidence>
<keyword evidence="7" id="KW-0997">Cell inner membrane</keyword>
<evidence type="ECO:0000256" key="4">
    <source>
        <dbReference type="ARBA" id="ARBA00022692"/>
    </source>
</evidence>
<evidence type="ECO:0000256" key="1">
    <source>
        <dbReference type="ARBA" id="ARBA00004651"/>
    </source>
</evidence>
<dbReference type="InterPro" id="IPR055348">
    <property type="entry name" value="DctQ"/>
</dbReference>
<comment type="subunit">
    <text evidence="7">The complex comprises the extracytoplasmic solute receptor protein and the two transmembrane proteins.</text>
</comment>
<keyword evidence="6 7" id="KW-0472">Membrane</keyword>
<comment type="caution">
    <text evidence="9">The sequence shown here is derived from an EMBL/GenBank/DDBJ whole genome shotgun (WGS) entry which is preliminary data.</text>
</comment>
<comment type="subcellular location">
    <subcellularLocation>
        <location evidence="7">Cell inner membrane</location>
        <topology evidence="7">Multi-pass membrane protein</topology>
    </subcellularLocation>
    <subcellularLocation>
        <location evidence="1">Cell membrane</location>
        <topology evidence="1">Multi-pass membrane protein</topology>
    </subcellularLocation>
</comment>
<accession>A0A8J7CUJ3</accession>
<name>A0A8J7CUJ3_9RHOB</name>
<evidence type="ECO:0000313" key="10">
    <source>
        <dbReference type="Proteomes" id="UP000609121"/>
    </source>
</evidence>
<evidence type="ECO:0000256" key="2">
    <source>
        <dbReference type="ARBA" id="ARBA00022448"/>
    </source>
</evidence>